<dbReference type="PANTHER" id="PTHR30486">
    <property type="entry name" value="TWITCHING MOTILITY PROTEIN PILT"/>
    <property type="match status" value="1"/>
</dbReference>
<dbReference type="Pfam" id="PF00437">
    <property type="entry name" value="T2SSE"/>
    <property type="match status" value="1"/>
</dbReference>
<name>A0A1F5RIS0_9BACT</name>
<gene>
    <name evidence="3" type="ORF">A2024_06010</name>
</gene>
<reference evidence="3 4" key="1">
    <citation type="journal article" date="2016" name="Nat. Commun.">
        <title>Thousands of microbial genomes shed light on interconnected biogeochemical processes in an aquifer system.</title>
        <authorList>
            <person name="Anantharaman K."/>
            <person name="Brown C.T."/>
            <person name="Hug L.A."/>
            <person name="Sharon I."/>
            <person name="Castelle C.J."/>
            <person name="Probst A.J."/>
            <person name="Thomas B.C."/>
            <person name="Singh A."/>
            <person name="Wilkins M.J."/>
            <person name="Karaoz U."/>
            <person name="Brodie E.L."/>
            <person name="Williams K.H."/>
            <person name="Hubbard S.S."/>
            <person name="Banfield J.F."/>
        </authorList>
    </citation>
    <scope>NUCLEOTIDE SEQUENCE [LARGE SCALE GENOMIC DNA]</scope>
</reference>
<dbReference type="GO" id="GO:0005524">
    <property type="term" value="F:ATP binding"/>
    <property type="evidence" value="ECO:0007669"/>
    <property type="project" value="InterPro"/>
</dbReference>
<dbReference type="SUPFAM" id="SSF52540">
    <property type="entry name" value="P-loop containing nucleoside triphosphate hydrolases"/>
    <property type="match status" value="1"/>
</dbReference>
<dbReference type="InterPro" id="IPR006321">
    <property type="entry name" value="PilT/PilU"/>
</dbReference>
<sequence>MPKIDELLRLLVTQQGSDLHIKSGEPPVYRIHGQLVRSSLPVMTPDDTQELLYEIMNQERRERFEKTHQLDMSYSIPGVSRFRVNVFRQKQSLGSVLRVIPLLIKSIDDLGLPQNMKKICMLPRGLVLVTGPTGSGKSTSLAAMIDYINENRSCHIMTVEDPIEFLHRDKKACINQREVGIDTHSFANALKHVMRQNPDIILVGEMRDLETISLAITAAETGHLVMATLHTADAAQTIDRIIDVFPPGQQQQVRLQLSTTLQAIYSQTLLPRVDGKGRVVGYEVLVCMPAIRSIIREGKTHQIFSVLQSGGKFGMNTLDSCLKELYQKGLVTIEEAMAKSTNPQEFEKLAMKAF</sequence>
<protein>
    <submittedName>
        <fullName evidence="3">Type IV pili twitching motility protein PilT</fullName>
    </submittedName>
</protein>
<dbReference type="CDD" id="cd01131">
    <property type="entry name" value="PilT"/>
    <property type="match status" value="1"/>
</dbReference>
<dbReference type="Gene3D" id="3.40.50.300">
    <property type="entry name" value="P-loop containing nucleotide triphosphate hydrolases"/>
    <property type="match status" value="1"/>
</dbReference>
<accession>A0A1F5RIS0</accession>
<dbReference type="GO" id="GO:0016887">
    <property type="term" value="F:ATP hydrolysis activity"/>
    <property type="evidence" value="ECO:0007669"/>
    <property type="project" value="InterPro"/>
</dbReference>
<proteinExistence type="inferred from homology"/>
<dbReference type="SMART" id="SM00382">
    <property type="entry name" value="AAA"/>
    <property type="match status" value="1"/>
</dbReference>
<dbReference type="AlphaFoldDB" id="A0A1F5RIS0"/>
<dbReference type="NCBIfam" id="TIGR01420">
    <property type="entry name" value="pilT_fam"/>
    <property type="match status" value="1"/>
</dbReference>
<comment type="similarity">
    <text evidence="1">Belongs to the GSP E family.</text>
</comment>
<evidence type="ECO:0000256" key="1">
    <source>
        <dbReference type="ARBA" id="ARBA00006611"/>
    </source>
</evidence>
<dbReference type="Proteomes" id="UP000177230">
    <property type="component" value="Unassembled WGS sequence"/>
</dbReference>
<dbReference type="EMBL" id="MFFM01000009">
    <property type="protein sequence ID" value="OGF14083.1"/>
    <property type="molecule type" value="Genomic_DNA"/>
</dbReference>
<evidence type="ECO:0000313" key="3">
    <source>
        <dbReference type="EMBL" id="OGF14083.1"/>
    </source>
</evidence>
<organism evidence="3 4">
    <name type="scientific">Candidatus Edwardsbacteria bacterium GWF2_54_11</name>
    <dbReference type="NCBI Taxonomy" id="1817851"/>
    <lineage>
        <taxon>Bacteria</taxon>
        <taxon>Candidatus Edwardsiibacteriota</taxon>
    </lineage>
</organism>
<comment type="caution">
    <text evidence="3">The sequence shown here is derived from an EMBL/GenBank/DDBJ whole genome shotgun (WGS) entry which is preliminary data.</text>
</comment>
<evidence type="ECO:0000313" key="4">
    <source>
        <dbReference type="Proteomes" id="UP000177230"/>
    </source>
</evidence>
<dbReference type="Gene3D" id="3.30.450.90">
    <property type="match status" value="1"/>
</dbReference>
<dbReference type="InterPro" id="IPR050921">
    <property type="entry name" value="T4SS_GSP_E_ATPase"/>
</dbReference>
<dbReference type="InterPro" id="IPR003593">
    <property type="entry name" value="AAA+_ATPase"/>
</dbReference>
<feature type="domain" description="Bacterial type II secretion system protein E" evidence="2">
    <location>
        <begin position="194"/>
        <end position="208"/>
    </location>
</feature>
<evidence type="ECO:0000259" key="2">
    <source>
        <dbReference type="PROSITE" id="PS00662"/>
    </source>
</evidence>
<dbReference type="InterPro" id="IPR001482">
    <property type="entry name" value="T2SS/T4SS_dom"/>
</dbReference>
<dbReference type="PROSITE" id="PS00662">
    <property type="entry name" value="T2SP_E"/>
    <property type="match status" value="1"/>
</dbReference>
<dbReference type="InterPro" id="IPR027417">
    <property type="entry name" value="P-loop_NTPase"/>
</dbReference>